<keyword evidence="4" id="KW-1185">Reference proteome</keyword>
<keyword evidence="2" id="KW-0472">Membrane</keyword>
<evidence type="ECO:0000313" key="4">
    <source>
        <dbReference type="Proteomes" id="UP000015423"/>
    </source>
</evidence>
<dbReference type="HOGENOM" id="CLU_1214222_0_0_11"/>
<organism evidence="3 4">
    <name type="scientific">Streptomyces collinus (strain DSM 40733 / Tue 365)</name>
    <dbReference type="NCBI Taxonomy" id="1214242"/>
    <lineage>
        <taxon>Bacteria</taxon>
        <taxon>Bacillati</taxon>
        <taxon>Actinomycetota</taxon>
        <taxon>Actinomycetes</taxon>
        <taxon>Kitasatosporales</taxon>
        <taxon>Streptomycetaceae</taxon>
        <taxon>Streptomyces</taxon>
    </lineage>
</organism>
<name>S5VA50_STRC3</name>
<gene>
    <name evidence="3" type="ORF">B446_02775</name>
</gene>
<keyword evidence="2" id="KW-0812">Transmembrane</keyword>
<dbReference type="Proteomes" id="UP000015423">
    <property type="component" value="Chromosome"/>
</dbReference>
<keyword evidence="2" id="KW-1133">Transmembrane helix</keyword>
<protein>
    <submittedName>
        <fullName evidence="3">Uncharacterized protein</fullName>
    </submittedName>
</protein>
<feature type="region of interest" description="Disordered" evidence="1">
    <location>
        <begin position="94"/>
        <end position="228"/>
    </location>
</feature>
<reference evidence="4" key="1">
    <citation type="submission" date="2012-10" db="EMBL/GenBank/DDBJ databases">
        <title>The complete genome sequence of Streptomyces collinus Tu 365.</title>
        <authorList>
            <person name="Ruckert C."/>
            <person name="Szczepanowski R."/>
            <person name="Goesmann A."/>
            <person name="Pross E.K."/>
            <person name="Musiol E.M."/>
            <person name="Blin K."/>
            <person name="Wohlleben W."/>
            <person name="Puhler A."/>
            <person name="Weber T."/>
            <person name="Kalinowski J."/>
        </authorList>
    </citation>
    <scope>NUCLEOTIDE SEQUENCE [LARGE SCALE GENOMIC DNA]</scope>
    <source>
        <strain evidence="4">DSM 40733 / Tue 365</strain>
    </source>
</reference>
<evidence type="ECO:0000313" key="3">
    <source>
        <dbReference type="EMBL" id="AGS67387.1"/>
    </source>
</evidence>
<feature type="compositionally biased region" description="Polar residues" evidence="1">
    <location>
        <begin position="94"/>
        <end position="104"/>
    </location>
</feature>
<sequence>MNALYAALWGLGGSAAAEALQIYLVMRVPGDARGFRPPWSNRKQRKYFWGAVALRLFIGVLPPAAITASSNVFSPMNAMVTGMTAPLLISRLAQTQTQGGPSSDGQEETEVEEWQERPSAGRVPGPSRGTALPNGRRVKDVPAHRQGVAAERPERVLPPLPDPDHHDHTTDLTFTDALPIEPGIVTPHGNGQNPRPPAAGREPVPASPDQDDAECGGQNSANPSADLQ</sequence>
<dbReference type="KEGG" id="sci:B446_02775"/>
<accession>S5VA50</accession>
<feature type="transmembrane region" description="Helical" evidence="2">
    <location>
        <begin position="6"/>
        <end position="26"/>
    </location>
</feature>
<dbReference type="AlphaFoldDB" id="S5VA50"/>
<proteinExistence type="predicted"/>
<evidence type="ECO:0000256" key="1">
    <source>
        <dbReference type="SAM" id="MobiDB-lite"/>
    </source>
</evidence>
<evidence type="ECO:0000256" key="2">
    <source>
        <dbReference type="SAM" id="Phobius"/>
    </source>
</evidence>
<dbReference type="EMBL" id="CP006259">
    <property type="protein sequence ID" value="AGS67387.1"/>
    <property type="molecule type" value="Genomic_DNA"/>
</dbReference>
<dbReference type="RefSeq" id="WP_020937871.1">
    <property type="nucleotide sequence ID" value="NC_021985.1"/>
</dbReference>
<feature type="compositionally biased region" description="Polar residues" evidence="1">
    <location>
        <begin position="217"/>
        <end position="228"/>
    </location>
</feature>
<feature type="transmembrane region" description="Helical" evidence="2">
    <location>
        <begin position="47"/>
        <end position="66"/>
    </location>
</feature>
<reference evidence="3 4" key="2">
    <citation type="journal article" date="2013" name="J. Biotechnol.">
        <title>Complete genome sequence of the kirromycin producer Streptomyces collinus Tu 365 consisting of a linear chromosome and two linear plasmids.</title>
        <authorList>
            <person name="Ruckert C."/>
            <person name="Szczepanowski R."/>
            <person name="Albersmeier A."/>
            <person name="Goesmann A."/>
            <person name="Iftime D."/>
            <person name="Musiol E.M."/>
            <person name="Blin K."/>
            <person name="Wohlleben W."/>
            <person name="Puhler A."/>
            <person name="Kalinowski J."/>
            <person name="Weber T."/>
        </authorList>
    </citation>
    <scope>NUCLEOTIDE SEQUENCE [LARGE SCALE GENOMIC DNA]</scope>
    <source>
        <strain evidence="4">DSM 40733 / Tue 365</strain>
    </source>
</reference>
<dbReference type="STRING" id="1214242.B446_02775"/>
<dbReference type="PATRIC" id="fig|1214242.5.peg.571"/>